<comment type="similarity">
    <text evidence="1 7">Belongs to the peptidase S10 family.</text>
</comment>
<dbReference type="PANTHER" id="PTHR11802:SF113">
    <property type="entry name" value="SERINE CARBOXYPEPTIDASE CTSA-4.1"/>
    <property type="match status" value="1"/>
</dbReference>
<dbReference type="InterPro" id="IPR018202">
    <property type="entry name" value="Ser_caboxypep_ser_AS"/>
</dbReference>
<dbReference type="InterPro" id="IPR001563">
    <property type="entry name" value="Peptidase_S10"/>
</dbReference>
<dbReference type="SUPFAM" id="SSF53474">
    <property type="entry name" value="alpha/beta-Hydrolases"/>
    <property type="match status" value="1"/>
</dbReference>
<dbReference type="PRINTS" id="PR00724">
    <property type="entry name" value="CRBOXYPTASEC"/>
</dbReference>
<dbReference type="Gene3D" id="1.10.287.410">
    <property type="match status" value="1"/>
</dbReference>
<evidence type="ECO:0000256" key="4">
    <source>
        <dbReference type="ARBA" id="ARBA00022729"/>
    </source>
</evidence>
<dbReference type="PROSITE" id="PS00560">
    <property type="entry name" value="CARBOXYPEPT_SER_HIS"/>
    <property type="match status" value="1"/>
</dbReference>
<evidence type="ECO:0000256" key="2">
    <source>
        <dbReference type="ARBA" id="ARBA00022645"/>
    </source>
</evidence>
<evidence type="ECO:0000313" key="9">
    <source>
        <dbReference type="Proteomes" id="UP001209540"/>
    </source>
</evidence>
<dbReference type="AlphaFoldDB" id="A0AAD5KCY2"/>
<dbReference type="GO" id="GO:0004185">
    <property type="term" value="F:serine-type carboxypeptidase activity"/>
    <property type="evidence" value="ECO:0007669"/>
    <property type="project" value="UniProtKB-UniRule"/>
</dbReference>
<reference evidence="8" key="2">
    <citation type="submission" date="2023-02" db="EMBL/GenBank/DDBJ databases">
        <authorList>
            <consortium name="DOE Joint Genome Institute"/>
            <person name="Mondo S.J."/>
            <person name="Chang Y."/>
            <person name="Wang Y."/>
            <person name="Ahrendt S."/>
            <person name="Andreopoulos W."/>
            <person name="Barry K."/>
            <person name="Beard J."/>
            <person name="Benny G.L."/>
            <person name="Blankenship S."/>
            <person name="Bonito G."/>
            <person name="Cuomo C."/>
            <person name="Desiro A."/>
            <person name="Gervers K.A."/>
            <person name="Hundley H."/>
            <person name="Kuo A."/>
            <person name="LaButti K."/>
            <person name="Lang B.F."/>
            <person name="Lipzen A."/>
            <person name="O'Donnell K."/>
            <person name="Pangilinan J."/>
            <person name="Reynolds N."/>
            <person name="Sandor L."/>
            <person name="Smith M.W."/>
            <person name="Tsang A."/>
            <person name="Grigoriev I.V."/>
            <person name="Stajich J.E."/>
            <person name="Spatafora J.W."/>
        </authorList>
    </citation>
    <scope>NUCLEOTIDE SEQUENCE</scope>
    <source>
        <strain evidence="8">RSA 2281</strain>
    </source>
</reference>
<dbReference type="Proteomes" id="UP001209540">
    <property type="component" value="Unassembled WGS sequence"/>
</dbReference>
<dbReference type="PANTHER" id="PTHR11802">
    <property type="entry name" value="SERINE PROTEASE FAMILY S10 SERINE CARBOXYPEPTIDASE"/>
    <property type="match status" value="1"/>
</dbReference>
<reference evidence="8" key="1">
    <citation type="journal article" date="2022" name="IScience">
        <title>Evolution of zygomycete secretomes and the origins of terrestrial fungal ecologies.</title>
        <authorList>
            <person name="Chang Y."/>
            <person name="Wang Y."/>
            <person name="Mondo S."/>
            <person name="Ahrendt S."/>
            <person name="Andreopoulos W."/>
            <person name="Barry K."/>
            <person name="Beard J."/>
            <person name="Benny G.L."/>
            <person name="Blankenship S."/>
            <person name="Bonito G."/>
            <person name="Cuomo C."/>
            <person name="Desiro A."/>
            <person name="Gervers K.A."/>
            <person name="Hundley H."/>
            <person name="Kuo A."/>
            <person name="LaButti K."/>
            <person name="Lang B.F."/>
            <person name="Lipzen A."/>
            <person name="O'Donnell K."/>
            <person name="Pangilinan J."/>
            <person name="Reynolds N."/>
            <person name="Sandor L."/>
            <person name="Smith M.E."/>
            <person name="Tsang A."/>
            <person name="Grigoriev I.V."/>
            <person name="Stajich J.E."/>
            <person name="Spatafora J.W."/>
        </authorList>
    </citation>
    <scope>NUCLEOTIDE SEQUENCE</scope>
    <source>
        <strain evidence="8">RSA 2281</strain>
    </source>
</reference>
<keyword evidence="9" id="KW-1185">Reference proteome</keyword>
<dbReference type="InterPro" id="IPR029058">
    <property type="entry name" value="AB_hydrolase_fold"/>
</dbReference>
<protein>
    <recommendedName>
        <fullName evidence="7">Carboxypeptidase</fullName>
        <ecNumber evidence="7">3.4.16.-</ecNumber>
    </recommendedName>
</protein>
<keyword evidence="3 7" id="KW-0645">Protease</keyword>
<dbReference type="EC" id="3.4.16.-" evidence="7"/>
<keyword evidence="6" id="KW-0325">Glycoprotein</keyword>
<organism evidence="8 9">
    <name type="scientific">Phascolomyces articulosus</name>
    <dbReference type="NCBI Taxonomy" id="60185"/>
    <lineage>
        <taxon>Eukaryota</taxon>
        <taxon>Fungi</taxon>
        <taxon>Fungi incertae sedis</taxon>
        <taxon>Mucoromycota</taxon>
        <taxon>Mucoromycotina</taxon>
        <taxon>Mucoromycetes</taxon>
        <taxon>Mucorales</taxon>
        <taxon>Lichtheimiaceae</taxon>
        <taxon>Phascolomyces</taxon>
    </lineage>
</organism>
<evidence type="ECO:0000256" key="1">
    <source>
        <dbReference type="ARBA" id="ARBA00009431"/>
    </source>
</evidence>
<keyword evidence="5 7" id="KW-0378">Hydrolase</keyword>
<keyword evidence="4 7" id="KW-0732">Signal</keyword>
<dbReference type="EMBL" id="JAIXMP010000001">
    <property type="protein sequence ID" value="KAI9278868.1"/>
    <property type="molecule type" value="Genomic_DNA"/>
</dbReference>
<evidence type="ECO:0000256" key="5">
    <source>
        <dbReference type="ARBA" id="ARBA00022801"/>
    </source>
</evidence>
<evidence type="ECO:0000256" key="6">
    <source>
        <dbReference type="ARBA" id="ARBA00023180"/>
    </source>
</evidence>
<comment type="caution">
    <text evidence="8">The sequence shown here is derived from an EMBL/GenBank/DDBJ whole genome shotgun (WGS) entry which is preliminary data.</text>
</comment>
<dbReference type="GO" id="GO:0000324">
    <property type="term" value="C:fungal-type vacuole"/>
    <property type="evidence" value="ECO:0007669"/>
    <property type="project" value="TreeGrafter"/>
</dbReference>
<dbReference type="Gene3D" id="3.40.50.1820">
    <property type="entry name" value="alpha/beta hydrolase"/>
    <property type="match status" value="1"/>
</dbReference>
<dbReference type="Pfam" id="PF00450">
    <property type="entry name" value="Peptidase_S10"/>
    <property type="match status" value="1"/>
</dbReference>
<accession>A0AAD5KCY2</accession>
<evidence type="ECO:0000313" key="8">
    <source>
        <dbReference type="EMBL" id="KAI9278868.1"/>
    </source>
</evidence>
<proteinExistence type="inferred from homology"/>
<feature type="chain" id="PRO_5041778795" description="Carboxypeptidase" evidence="7">
    <location>
        <begin position="31"/>
        <end position="497"/>
    </location>
</feature>
<dbReference type="GO" id="GO:0006508">
    <property type="term" value="P:proteolysis"/>
    <property type="evidence" value="ECO:0007669"/>
    <property type="project" value="UniProtKB-KW"/>
</dbReference>
<keyword evidence="2 7" id="KW-0121">Carboxypeptidase</keyword>
<feature type="signal peptide" evidence="7">
    <location>
        <begin position="1"/>
        <end position="30"/>
    </location>
</feature>
<sequence>MLARNTFSLPTKLFLSYVLATVLTFQYCQAATTSPFHIETHGNSQPSSNNAEFSPKSFLSVSHPSFPSYLIRLTEPDIELCDPNVKQFSGYLDSVDNDKHFFFWFFESRNNPAKDPLVLWLNGGPGCSSLTGLFLELGPCQLNDYGNGTIHNPYSWNNNASIIFLDQPINVGYSYGSGDISDSESAAQDVYAFLQLFFERFPNYSDLDFHVAGESYAGHYIPAIGTEVTKGNRATSTESSTVPINLKSLMIGNGLTDPYVQYGYYKDMACNSTYGAVLDPSTCNKMERAYPECQQRIEACYEDPVPKKCVAASSICNNALLEPFYELSGKNPYDIRKECAVIDESLCDDKLGLLQDYLNRIDVKSAVGSSRYVNSYVNCNLQVNYMFQLTGDWMRPYVNHIPRLLDEDKVKILIYAGDADFICNWIGNKAWTLELEWSDRDAWRQAEDVEWNEVGEVRKSPDGRFAFLRVFNAGHMVPQDQPAHSLKFFNGWIHGGL</sequence>
<dbReference type="InterPro" id="IPR033124">
    <property type="entry name" value="Ser_caboxypep_his_AS"/>
</dbReference>
<gene>
    <name evidence="8" type="ORF">BDA99DRAFT_554469</name>
</gene>
<dbReference type="PROSITE" id="PS00131">
    <property type="entry name" value="CARBOXYPEPT_SER_SER"/>
    <property type="match status" value="1"/>
</dbReference>
<name>A0AAD5KCY2_9FUNG</name>
<evidence type="ECO:0000256" key="3">
    <source>
        <dbReference type="ARBA" id="ARBA00022670"/>
    </source>
</evidence>
<evidence type="ECO:0000256" key="7">
    <source>
        <dbReference type="RuleBase" id="RU361156"/>
    </source>
</evidence>